<feature type="compositionally biased region" description="Basic residues" evidence="1">
    <location>
        <begin position="176"/>
        <end position="186"/>
    </location>
</feature>
<feature type="compositionally biased region" description="Polar residues" evidence="1">
    <location>
        <begin position="187"/>
        <end position="206"/>
    </location>
</feature>
<evidence type="ECO:0000313" key="4">
    <source>
        <dbReference type="Proteomes" id="UP001600064"/>
    </source>
</evidence>
<dbReference type="RefSeq" id="XP_070865264.1">
    <property type="nucleotide sequence ID" value="XM_071012538.1"/>
</dbReference>
<gene>
    <name evidence="3" type="ORF">VTJ83DRAFT_5889</name>
</gene>
<protein>
    <submittedName>
        <fullName evidence="3">Uncharacterized protein</fullName>
    </submittedName>
</protein>
<proteinExistence type="predicted"/>
<evidence type="ECO:0000256" key="1">
    <source>
        <dbReference type="SAM" id="MobiDB-lite"/>
    </source>
</evidence>
<keyword evidence="4" id="KW-1185">Reference proteome</keyword>
<accession>A0ABR4DAC3</accession>
<comment type="caution">
    <text evidence="3">The sequence shown here is derived from an EMBL/GenBank/DDBJ whole genome shotgun (WGS) entry which is preliminary data.</text>
</comment>
<feature type="transmembrane region" description="Helical" evidence="2">
    <location>
        <begin position="131"/>
        <end position="160"/>
    </location>
</feature>
<keyword evidence="2" id="KW-0812">Transmembrane</keyword>
<name>A0ABR4DAC3_9PEZI</name>
<dbReference type="GeneID" id="98127182"/>
<sequence>MSTCPMVVPSSVEYLTGSPPTGLGPFFDPVCPVESVPDSDSLGSMTPFFLLLANMVLALLSYAAQAGGAVIKLGLRVLGFAFVPIFATLRTLFSVVSTILGLVVSPFFTPWRVTSWVVTLFLDLCDEFKPIILYYMSAILTGAIAGLLVGALTLLVLRILHVFIPFLRPRSQRPGEHHRRHNKPKQRSSLSSLAQVTPAESSSVPQGNGKPSHHRSLNCDDLPYDIPSSSSSASPTPSEDDYDADTADATSSTATKRRSSSRSPTAASSPPSSSSSCFSRRGIPSDTGKYPAQRYQYQHHQTYASLSSSSSSPPSSPSLSRRVGSRAAARAGSLVEDTIHEESSD</sequence>
<keyword evidence="2" id="KW-1133">Transmembrane helix</keyword>
<evidence type="ECO:0000313" key="3">
    <source>
        <dbReference type="EMBL" id="KAL2266537.1"/>
    </source>
</evidence>
<feature type="compositionally biased region" description="Polar residues" evidence="1">
    <location>
        <begin position="295"/>
        <end position="304"/>
    </location>
</feature>
<dbReference type="EMBL" id="JAZGUE010000005">
    <property type="protein sequence ID" value="KAL2266537.1"/>
    <property type="molecule type" value="Genomic_DNA"/>
</dbReference>
<feature type="compositionally biased region" description="Low complexity" evidence="1">
    <location>
        <begin position="220"/>
        <end position="237"/>
    </location>
</feature>
<keyword evidence="2" id="KW-0472">Membrane</keyword>
<dbReference type="Proteomes" id="UP001600064">
    <property type="component" value="Unassembled WGS sequence"/>
</dbReference>
<feature type="transmembrane region" description="Helical" evidence="2">
    <location>
        <begin position="48"/>
        <end position="71"/>
    </location>
</feature>
<feature type="compositionally biased region" description="Low complexity" evidence="1">
    <location>
        <begin position="261"/>
        <end position="285"/>
    </location>
</feature>
<organism evidence="3 4">
    <name type="scientific">Remersonia thermophila</name>
    <dbReference type="NCBI Taxonomy" id="72144"/>
    <lineage>
        <taxon>Eukaryota</taxon>
        <taxon>Fungi</taxon>
        <taxon>Dikarya</taxon>
        <taxon>Ascomycota</taxon>
        <taxon>Pezizomycotina</taxon>
        <taxon>Sordariomycetes</taxon>
        <taxon>Sordariomycetidae</taxon>
        <taxon>Sordariales</taxon>
        <taxon>Sordariales incertae sedis</taxon>
        <taxon>Remersonia</taxon>
    </lineage>
</organism>
<feature type="compositionally biased region" description="Low complexity" evidence="1">
    <location>
        <begin position="305"/>
        <end position="335"/>
    </location>
</feature>
<evidence type="ECO:0000256" key="2">
    <source>
        <dbReference type="SAM" id="Phobius"/>
    </source>
</evidence>
<reference evidence="3 4" key="1">
    <citation type="journal article" date="2024" name="Commun. Biol.">
        <title>Comparative genomic analysis of thermophilic fungi reveals convergent evolutionary adaptations and gene losses.</title>
        <authorList>
            <person name="Steindorff A.S."/>
            <person name="Aguilar-Pontes M.V."/>
            <person name="Robinson A.J."/>
            <person name="Andreopoulos B."/>
            <person name="LaButti K."/>
            <person name="Kuo A."/>
            <person name="Mondo S."/>
            <person name="Riley R."/>
            <person name="Otillar R."/>
            <person name="Haridas S."/>
            <person name="Lipzen A."/>
            <person name="Grimwood J."/>
            <person name="Schmutz J."/>
            <person name="Clum A."/>
            <person name="Reid I.D."/>
            <person name="Moisan M.C."/>
            <person name="Butler G."/>
            <person name="Nguyen T.T.M."/>
            <person name="Dewar K."/>
            <person name="Conant G."/>
            <person name="Drula E."/>
            <person name="Henrissat B."/>
            <person name="Hansel C."/>
            <person name="Singer S."/>
            <person name="Hutchinson M.I."/>
            <person name="de Vries R.P."/>
            <person name="Natvig D.O."/>
            <person name="Powell A.J."/>
            <person name="Tsang A."/>
            <person name="Grigoriev I.V."/>
        </authorList>
    </citation>
    <scope>NUCLEOTIDE SEQUENCE [LARGE SCALE GENOMIC DNA]</scope>
    <source>
        <strain evidence="3 4">ATCC 22073</strain>
    </source>
</reference>
<feature type="region of interest" description="Disordered" evidence="1">
    <location>
        <begin position="172"/>
        <end position="345"/>
    </location>
</feature>